<dbReference type="InterPro" id="IPR009752">
    <property type="entry name" value="Phage_Mu_GpJ"/>
</dbReference>
<proteinExistence type="predicted"/>
<dbReference type="RefSeq" id="WP_064104195.1">
    <property type="nucleotide sequence ID" value="NZ_LXSF01000002.1"/>
</dbReference>
<protein>
    <recommendedName>
        <fullName evidence="3">DUF1320 domain-containing protein</fullName>
    </recommendedName>
</protein>
<evidence type="ECO:0000313" key="2">
    <source>
        <dbReference type="Proteomes" id="UP000078003"/>
    </source>
</evidence>
<name>A0A1A9RHH6_EIKCO</name>
<dbReference type="Pfam" id="PF07030">
    <property type="entry name" value="Phage_Mu_Gp36"/>
    <property type="match status" value="1"/>
</dbReference>
<comment type="caution">
    <text evidence="1">The sequence shown here is derived from an EMBL/GenBank/DDBJ whole genome shotgun (WGS) entry which is preliminary data.</text>
</comment>
<dbReference type="AlphaFoldDB" id="A0A1A9RHH6"/>
<sequence>MYITREDIKAAVSLAELTQLTNDIGGSTEPDWAVVDRAIAYACEIADGYLMGRYTLPLEPVPSILRPVCSDIARYWLHTRRINTADFPKPLQAAYDNALKLLAQVRDGKLHLGVRADELASDTERPQAERGAYRVRGNAKQDWGGY</sequence>
<dbReference type="EMBL" id="LXSF01000002">
    <property type="protein sequence ID" value="OAM17422.1"/>
    <property type="molecule type" value="Genomic_DNA"/>
</dbReference>
<dbReference type="Proteomes" id="UP000078003">
    <property type="component" value="Unassembled WGS sequence"/>
</dbReference>
<gene>
    <name evidence="1" type="ORF">A7P85_03510</name>
</gene>
<evidence type="ECO:0008006" key="3">
    <source>
        <dbReference type="Google" id="ProtNLM"/>
    </source>
</evidence>
<reference evidence="2" key="1">
    <citation type="submission" date="2016-05" db="EMBL/GenBank/DDBJ databases">
        <title>Draft genome of Corynebacterium afermentans subsp. afermentans LCDC 88199T.</title>
        <authorList>
            <person name="Bernier A.-M."/>
            <person name="Bernard K."/>
        </authorList>
    </citation>
    <scope>NUCLEOTIDE SEQUENCE [LARGE SCALE GENOMIC DNA]</scope>
    <source>
        <strain evidence="2">NML01-0328</strain>
    </source>
</reference>
<accession>A0A1A9RHH6</accession>
<evidence type="ECO:0000313" key="1">
    <source>
        <dbReference type="EMBL" id="OAM17422.1"/>
    </source>
</evidence>
<organism evidence="1 2">
    <name type="scientific">Eikenella corrodens</name>
    <dbReference type="NCBI Taxonomy" id="539"/>
    <lineage>
        <taxon>Bacteria</taxon>
        <taxon>Pseudomonadati</taxon>
        <taxon>Pseudomonadota</taxon>
        <taxon>Betaproteobacteria</taxon>
        <taxon>Neisseriales</taxon>
        <taxon>Neisseriaceae</taxon>
        <taxon>Eikenella</taxon>
    </lineage>
</organism>